<dbReference type="PIRSF" id="PIRSF006402">
    <property type="entry name" value="UCP006402_thioredoxin"/>
    <property type="match status" value="1"/>
</dbReference>
<dbReference type="EMBL" id="CADCTL010000082">
    <property type="protein sequence ID" value="CAA9230925.1"/>
    <property type="molecule type" value="Genomic_DNA"/>
</dbReference>
<reference evidence="2" key="1">
    <citation type="submission" date="2020-02" db="EMBL/GenBank/DDBJ databases">
        <authorList>
            <person name="Meier V. D."/>
        </authorList>
    </citation>
    <scope>NUCLEOTIDE SEQUENCE</scope>
    <source>
        <strain evidence="2">AVDCRST_MAG04</strain>
    </source>
</reference>
<evidence type="ECO:0000259" key="1">
    <source>
        <dbReference type="Pfam" id="PF03190"/>
    </source>
</evidence>
<dbReference type="InterPro" id="IPR008928">
    <property type="entry name" value="6-hairpin_glycosidase_sf"/>
</dbReference>
<accession>A0A6J4HSQ9</accession>
<dbReference type="Gene3D" id="3.40.30.10">
    <property type="entry name" value="Glutaredoxin"/>
    <property type="match status" value="1"/>
</dbReference>
<proteinExistence type="predicted"/>
<name>A0A6J4HSQ9_9PROT</name>
<dbReference type="InterPro" id="IPR004879">
    <property type="entry name" value="Ssp411-like_TRX"/>
</dbReference>
<evidence type="ECO:0000313" key="2">
    <source>
        <dbReference type="EMBL" id="CAA9230925.1"/>
    </source>
</evidence>
<protein>
    <submittedName>
        <fullName evidence="2">Uncharacterized protein YyaL</fullName>
    </submittedName>
</protein>
<dbReference type="SUPFAM" id="SSF52833">
    <property type="entry name" value="Thioredoxin-like"/>
    <property type="match status" value="1"/>
</dbReference>
<dbReference type="InterPro" id="IPR012341">
    <property type="entry name" value="6hp_glycosidase-like_sf"/>
</dbReference>
<dbReference type="PANTHER" id="PTHR42899">
    <property type="entry name" value="SPERMATOGENESIS-ASSOCIATED PROTEIN 20"/>
    <property type="match status" value="1"/>
</dbReference>
<dbReference type="CDD" id="cd02955">
    <property type="entry name" value="SSP411"/>
    <property type="match status" value="1"/>
</dbReference>
<gene>
    <name evidence="2" type="ORF">AVDCRST_MAG04-1120</name>
</gene>
<dbReference type="GO" id="GO:0005975">
    <property type="term" value="P:carbohydrate metabolic process"/>
    <property type="evidence" value="ECO:0007669"/>
    <property type="project" value="InterPro"/>
</dbReference>
<organism evidence="2">
    <name type="scientific">uncultured Acetobacteraceae bacterium</name>
    <dbReference type="NCBI Taxonomy" id="169975"/>
    <lineage>
        <taxon>Bacteria</taxon>
        <taxon>Pseudomonadati</taxon>
        <taxon>Pseudomonadota</taxon>
        <taxon>Alphaproteobacteria</taxon>
        <taxon>Acetobacterales</taxon>
        <taxon>Acetobacteraceae</taxon>
        <taxon>environmental samples</taxon>
    </lineage>
</organism>
<dbReference type="PANTHER" id="PTHR42899:SF1">
    <property type="entry name" value="SPERMATOGENESIS-ASSOCIATED PROTEIN 20"/>
    <property type="match status" value="1"/>
</dbReference>
<feature type="domain" description="Spermatogenesis-associated protein 20-like TRX" evidence="1">
    <location>
        <begin position="11"/>
        <end position="169"/>
    </location>
</feature>
<dbReference type="Pfam" id="PF03190">
    <property type="entry name" value="Thioredox_DsbH"/>
    <property type="match status" value="1"/>
</dbReference>
<sequence length="684" mass="72782">MSDSAPLPPENLLRRTSSPYLLQHADNPVHWRPWGPEALAEAEAAGKPILLSVGYAACHWCHVMAHESFEDPDTAALMNALFVNIKVDREERPDIDALYMSALHLLGEQGGWPLTMFLTPKGEPFWGGTYFPPEPRYGRPSFRQVLQGIAAAHRAEDGKVMQNVGALRGALARMAAAAPGPLPDTATLGKVAFGLVRATDATEGGLAGAPKFPNPPVFRFLWQMRFRLGQPACAEAVDLLLRRMSQGGIYDHLGGGYARYSVDAIWLVPHFEKMLYDNAQILELLALAHAARPDPLYAQRAEETVGWLQREMLAAEDGDAFASSLDADSEGEEGKFYVWTAAEVDALLGQDSPLFSETYDVDAAGNWEGHTILNRRQRPEMLGEADEAALARHRAKLFAARARRVPPGRDDKVLADWNGLTIAALARAAAVFGRPDWLDAARRAFDTVAARMAAPDGRLMHALRHGQISAAGLLEDHAAMARAALALFEAAGEDSHLRHALKWAEAVERHFAAPDGGHFTSAADAGDVLVRGRTAGDNATPSGNGMMAEVQARLFHLTGDDRWRRAAEATIGAFAGSGNALAGMPGLLAASDLLTEAASVVVAGPPGDPAAEALVRAVLTHPDPALALLRAPDPAALPPGHPAAGKGTVEGAPAAYVCRGGVCSLPVTDPAALITALARPARTA</sequence>
<dbReference type="SUPFAM" id="SSF48208">
    <property type="entry name" value="Six-hairpin glycosidases"/>
    <property type="match status" value="1"/>
</dbReference>
<dbReference type="InterPro" id="IPR036249">
    <property type="entry name" value="Thioredoxin-like_sf"/>
</dbReference>
<dbReference type="Gene3D" id="1.50.10.10">
    <property type="match status" value="1"/>
</dbReference>
<dbReference type="InterPro" id="IPR024705">
    <property type="entry name" value="Ssp411"/>
</dbReference>
<dbReference type="AlphaFoldDB" id="A0A6J4HSQ9"/>